<dbReference type="Proteomes" id="UP000002282">
    <property type="component" value="Chromosome 3L"/>
</dbReference>
<proteinExistence type="predicted"/>
<dbReference type="OrthoDB" id="414826at2759"/>
<dbReference type="Pfam" id="PF00188">
    <property type="entry name" value="CAP"/>
    <property type="match status" value="1"/>
</dbReference>
<dbReference type="CDD" id="cd05380">
    <property type="entry name" value="CAP_euk"/>
    <property type="match status" value="1"/>
</dbReference>
<dbReference type="SMART" id="SM00198">
    <property type="entry name" value="SCP"/>
    <property type="match status" value="1"/>
</dbReference>
<evidence type="ECO:0000256" key="1">
    <source>
        <dbReference type="ARBA" id="ARBA00004613"/>
    </source>
</evidence>
<evidence type="ECO:0000256" key="4">
    <source>
        <dbReference type="SAM" id="SignalP"/>
    </source>
</evidence>
<organism evidence="6 7">
    <name type="scientific">Drosophila yakuba</name>
    <name type="common">Fruit fly</name>
    <dbReference type="NCBI Taxonomy" id="7245"/>
    <lineage>
        <taxon>Eukaryota</taxon>
        <taxon>Metazoa</taxon>
        <taxon>Ecdysozoa</taxon>
        <taxon>Arthropoda</taxon>
        <taxon>Hexapoda</taxon>
        <taxon>Insecta</taxon>
        <taxon>Pterygota</taxon>
        <taxon>Neoptera</taxon>
        <taxon>Endopterygota</taxon>
        <taxon>Diptera</taxon>
        <taxon>Brachycera</taxon>
        <taxon>Muscomorpha</taxon>
        <taxon>Ephydroidea</taxon>
        <taxon>Drosophilidae</taxon>
        <taxon>Drosophila</taxon>
        <taxon>Sophophora</taxon>
    </lineage>
</organism>
<accession>A0A0R1E333</accession>
<evidence type="ECO:0000313" key="6">
    <source>
        <dbReference type="EMBL" id="KRK01978.1"/>
    </source>
</evidence>
<sequence length="480" mass="53250">MWSCPCVAVGLLLIFSLNLVILLPETNYCHLKNCPVDKKLPHIGCNNSGNWSPKCGKEPTIVSIPQHIRNFILNYHNTFRDMVAGGQLHKLPIAARMLKLNWDHDLAFLATLLVKRCDIQPTDHCISTEEFSSPGYHTVYNKFKGTQDTSRIVRSQLNAWYDQYKHVSAYSLINGLSPDKKEVGHFLRMMVGPSNRLGCAIARIEKDGWTHQWLTCLYSCSSKKNTLLYEYSGKPGIYCTNGINGKFQHLCNDTEPVTDCMHSDLFKTTISNDTASFIRDMMNRKIKPRFFFLAFLPALFAVAKTVVTKAVVAVAAKALIVAKSAATAVVKASVTVAKAAATVAKKVSYTALRVARPILKVAKKVPRKVVKVAKEVARPVVKGAKKVAKGVKKFVVIPVVKGAKKVVREVKKLAKEVSGLVKDVKQFPDFENYGDLPQIGNEENREENEGNDGTNNEDEATEADELSTENNVQNTTINPN</sequence>
<feature type="signal peptide" evidence="4">
    <location>
        <begin position="1"/>
        <end position="22"/>
    </location>
</feature>
<comment type="subcellular location">
    <subcellularLocation>
        <location evidence="1">Secreted</location>
    </subcellularLocation>
</comment>
<name>A0A0R1E333_DROYA</name>
<feature type="domain" description="SCP" evidence="5">
    <location>
        <begin position="67"/>
        <end position="228"/>
    </location>
</feature>
<reference evidence="6 7" key="2">
    <citation type="journal article" date="2007" name="PLoS Biol.">
        <title>Principles of genome evolution in the Drosophila melanogaster species group.</title>
        <authorList>
            <person name="Ranz J.M."/>
            <person name="Maurin D."/>
            <person name="Chan Y.S."/>
            <person name="von Grotthuss M."/>
            <person name="Hillier L.W."/>
            <person name="Roote J."/>
            <person name="Ashburner M."/>
            <person name="Bergman C.M."/>
        </authorList>
    </citation>
    <scope>NUCLEOTIDE SEQUENCE [LARGE SCALE GENOMIC DNA]</scope>
    <source>
        <strain evidence="7">Tai18E2 / Tucson 14021-0261.01</strain>
    </source>
</reference>
<evidence type="ECO:0000313" key="7">
    <source>
        <dbReference type="Proteomes" id="UP000002282"/>
    </source>
</evidence>
<protein>
    <recommendedName>
        <fullName evidence="5">SCP domain-containing protein</fullName>
    </recommendedName>
</protein>
<evidence type="ECO:0000256" key="2">
    <source>
        <dbReference type="ARBA" id="ARBA00022525"/>
    </source>
</evidence>
<dbReference type="GO" id="GO:0005576">
    <property type="term" value="C:extracellular region"/>
    <property type="evidence" value="ECO:0007669"/>
    <property type="project" value="UniProtKB-SubCell"/>
</dbReference>
<feature type="compositionally biased region" description="Acidic residues" evidence="3">
    <location>
        <begin position="444"/>
        <end position="467"/>
    </location>
</feature>
<keyword evidence="4" id="KW-0732">Signal</keyword>
<evidence type="ECO:0000259" key="5">
    <source>
        <dbReference type="SMART" id="SM00198"/>
    </source>
</evidence>
<keyword evidence="7" id="KW-1185">Reference proteome</keyword>
<dbReference type="KEGG" id="dya:Dyak_GE28383"/>
<dbReference type="InterPro" id="IPR014044">
    <property type="entry name" value="CAP_dom"/>
</dbReference>
<feature type="chain" id="PRO_5006403137" description="SCP domain-containing protein" evidence="4">
    <location>
        <begin position="23"/>
        <end position="480"/>
    </location>
</feature>
<dbReference type="EMBL" id="CM000159">
    <property type="protein sequence ID" value="KRK01978.1"/>
    <property type="molecule type" value="Genomic_DNA"/>
</dbReference>
<dbReference type="InterPro" id="IPR035940">
    <property type="entry name" value="CAP_sf"/>
</dbReference>
<dbReference type="SMR" id="A0A0R1E333"/>
<keyword evidence="2" id="KW-0964">Secreted</keyword>
<dbReference type="Gene3D" id="3.40.33.10">
    <property type="entry name" value="CAP"/>
    <property type="match status" value="1"/>
</dbReference>
<gene>
    <name evidence="6" type="primary">Dyak\GE28383</name>
    <name evidence="6" type="synonym">GE28383</name>
    <name evidence="6" type="ORF">Dyak_GE28383</name>
</gene>
<dbReference type="AlphaFoldDB" id="A0A0R1E333"/>
<feature type="region of interest" description="Disordered" evidence="3">
    <location>
        <begin position="432"/>
        <end position="480"/>
    </location>
</feature>
<evidence type="ECO:0000256" key="3">
    <source>
        <dbReference type="SAM" id="MobiDB-lite"/>
    </source>
</evidence>
<reference evidence="6 7" key="1">
    <citation type="journal article" date="2007" name="Nature">
        <title>Evolution of genes and genomes on the Drosophila phylogeny.</title>
        <authorList>
            <consortium name="Drosophila 12 Genomes Consortium"/>
            <person name="Clark A.G."/>
            <person name="Eisen M.B."/>
            <person name="Smith D.R."/>
            <person name="Bergman C.M."/>
            <person name="Oliver B."/>
            <person name="Markow T.A."/>
            <person name="Kaufman T.C."/>
            <person name="Kellis M."/>
            <person name="Gelbart W."/>
            <person name="Iyer V.N."/>
            <person name="Pollard D.A."/>
            <person name="Sackton T.B."/>
            <person name="Larracuente A.M."/>
            <person name="Singh N.D."/>
            <person name="Abad J.P."/>
            <person name="Abt D.N."/>
            <person name="Adryan B."/>
            <person name="Aguade M."/>
            <person name="Akashi H."/>
            <person name="Anderson W.W."/>
            <person name="Aquadro C.F."/>
            <person name="Ardell D.H."/>
            <person name="Arguello R."/>
            <person name="Artieri C.G."/>
            <person name="Barbash D.A."/>
            <person name="Barker D."/>
            <person name="Barsanti P."/>
            <person name="Batterham P."/>
            <person name="Batzoglou S."/>
            <person name="Begun D."/>
            <person name="Bhutkar A."/>
            <person name="Blanco E."/>
            <person name="Bosak S.A."/>
            <person name="Bradley R.K."/>
            <person name="Brand A.D."/>
            <person name="Brent M.R."/>
            <person name="Brooks A.N."/>
            <person name="Brown R.H."/>
            <person name="Butlin R.K."/>
            <person name="Caggese C."/>
            <person name="Calvi B.R."/>
            <person name="Bernardo de Carvalho A."/>
            <person name="Caspi A."/>
            <person name="Castrezana S."/>
            <person name="Celniker S.E."/>
            <person name="Chang J.L."/>
            <person name="Chapple C."/>
            <person name="Chatterji S."/>
            <person name="Chinwalla A."/>
            <person name="Civetta A."/>
            <person name="Clifton S.W."/>
            <person name="Comeron J.M."/>
            <person name="Costello J.C."/>
            <person name="Coyne J.A."/>
            <person name="Daub J."/>
            <person name="David R.G."/>
            <person name="Delcher A.L."/>
            <person name="Delehaunty K."/>
            <person name="Do C.B."/>
            <person name="Ebling H."/>
            <person name="Edwards K."/>
            <person name="Eickbush T."/>
            <person name="Evans J.D."/>
            <person name="Filipski A."/>
            <person name="Findeiss S."/>
            <person name="Freyhult E."/>
            <person name="Fulton L."/>
            <person name="Fulton R."/>
            <person name="Garcia A.C."/>
            <person name="Gardiner A."/>
            <person name="Garfield D.A."/>
            <person name="Garvin B.E."/>
            <person name="Gibson G."/>
            <person name="Gilbert D."/>
            <person name="Gnerre S."/>
            <person name="Godfrey J."/>
            <person name="Good R."/>
            <person name="Gotea V."/>
            <person name="Gravely B."/>
            <person name="Greenberg A.J."/>
            <person name="Griffiths-Jones S."/>
            <person name="Gross S."/>
            <person name="Guigo R."/>
            <person name="Gustafson E.A."/>
            <person name="Haerty W."/>
            <person name="Hahn M.W."/>
            <person name="Halligan D.L."/>
            <person name="Halpern A.L."/>
            <person name="Halter G.M."/>
            <person name="Han M.V."/>
            <person name="Heger A."/>
            <person name="Hillier L."/>
            <person name="Hinrichs A.S."/>
            <person name="Holmes I."/>
            <person name="Hoskins R.A."/>
            <person name="Hubisz M.J."/>
            <person name="Hultmark D."/>
            <person name="Huntley M.A."/>
            <person name="Jaffe D.B."/>
            <person name="Jagadeeshan S."/>
            <person name="Jeck W.R."/>
            <person name="Johnson J."/>
            <person name="Jones C.D."/>
            <person name="Jordan W.C."/>
            <person name="Karpen G.H."/>
            <person name="Kataoka E."/>
            <person name="Keightley P.D."/>
            <person name="Kheradpour P."/>
            <person name="Kirkness E.F."/>
            <person name="Koerich L.B."/>
            <person name="Kristiansen K."/>
            <person name="Kudrna D."/>
            <person name="Kulathinal R.J."/>
            <person name="Kumar S."/>
            <person name="Kwok R."/>
            <person name="Lander E."/>
            <person name="Langley C.H."/>
            <person name="Lapoint R."/>
            <person name="Lazzaro B.P."/>
            <person name="Lee S.J."/>
            <person name="Levesque L."/>
            <person name="Li R."/>
            <person name="Lin C.F."/>
            <person name="Lin M.F."/>
            <person name="Lindblad-Toh K."/>
            <person name="Llopart A."/>
            <person name="Long M."/>
            <person name="Low L."/>
            <person name="Lozovsky E."/>
            <person name="Lu J."/>
            <person name="Luo M."/>
            <person name="Machado C.A."/>
            <person name="Makalowski W."/>
            <person name="Marzo M."/>
            <person name="Matsuda M."/>
            <person name="Matzkin L."/>
            <person name="McAllister B."/>
            <person name="McBride C.S."/>
            <person name="McKernan B."/>
            <person name="McKernan K."/>
            <person name="Mendez-Lago M."/>
            <person name="Minx P."/>
            <person name="Mollenhauer M.U."/>
            <person name="Montooth K."/>
            <person name="Mount S.M."/>
            <person name="Mu X."/>
            <person name="Myers E."/>
            <person name="Negre B."/>
            <person name="Newfeld S."/>
            <person name="Nielsen R."/>
            <person name="Noor M.A."/>
            <person name="O'Grady P."/>
            <person name="Pachter L."/>
            <person name="Papaceit M."/>
            <person name="Parisi M.J."/>
            <person name="Parisi M."/>
            <person name="Parts L."/>
            <person name="Pedersen J.S."/>
            <person name="Pesole G."/>
            <person name="Phillippy A.M."/>
            <person name="Ponting C.P."/>
            <person name="Pop M."/>
            <person name="Porcelli D."/>
            <person name="Powell J.R."/>
            <person name="Prohaska S."/>
            <person name="Pruitt K."/>
            <person name="Puig M."/>
            <person name="Quesneville H."/>
            <person name="Ram K.R."/>
            <person name="Rand D."/>
            <person name="Rasmussen M.D."/>
            <person name="Reed L.K."/>
            <person name="Reenan R."/>
            <person name="Reily A."/>
            <person name="Remington K.A."/>
            <person name="Rieger T.T."/>
            <person name="Ritchie M.G."/>
            <person name="Robin C."/>
            <person name="Rogers Y.H."/>
            <person name="Rohde C."/>
            <person name="Rozas J."/>
            <person name="Rubenfield M.J."/>
            <person name="Ruiz A."/>
            <person name="Russo S."/>
            <person name="Salzberg S.L."/>
            <person name="Sanchez-Gracia A."/>
            <person name="Saranga D.J."/>
            <person name="Sato H."/>
            <person name="Schaeffer S.W."/>
            <person name="Schatz M.C."/>
            <person name="Schlenke T."/>
            <person name="Schwartz R."/>
            <person name="Segarra C."/>
            <person name="Singh R.S."/>
            <person name="Sirot L."/>
            <person name="Sirota M."/>
            <person name="Sisneros N.B."/>
            <person name="Smith C.D."/>
            <person name="Smith T.F."/>
            <person name="Spieth J."/>
            <person name="Stage D.E."/>
            <person name="Stark A."/>
            <person name="Stephan W."/>
            <person name="Strausberg R.L."/>
            <person name="Strempel S."/>
            <person name="Sturgill D."/>
            <person name="Sutton G."/>
            <person name="Sutton G.G."/>
            <person name="Tao W."/>
            <person name="Teichmann S."/>
            <person name="Tobari Y.N."/>
            <person name="Tomimura Y."/>
            <person name="Tsolas J.M."/>
            <person name="Valente V.L."/>
            <person name="Venter E."/>
            <person name="Venter J.C."/>
            <person name="Vicario S."/>
            <person name="Vieira F.G."/>
            <person name="Vilella A.J."/>
            <person name="Villasante A."/>
            <person name="Walenz B."/>
            <person name="Wang J."/>
            <person name="Wasserman M."/>
            <person name="Watts T."/>
            <person name="Wilson D."/>
            <person name="Wilson R.K."/>
            <person name="Wing R.A."/>
            <person name="Wolfner M.F."/>
            <person name="Wong A."/>
            <person name="Wong G.K."/>
            <person name="Wu C.I."/>
            <person name="Wu G."/>
            <person name="Yamamoto D."/>
            <person name="Yang H.P."/>
            <person name="Yang S.P."/>
            <person name="Yorke J.A."/>
            <person name="Yoshida K."/>
            <person name="Zdobnov E."/>
            <person name="Zhang P."/>
            <person name="Zhang Y."/>
            <person name="Zimin A.V."/>
            <person name="Baldwin J."/>
            <person name="Abdouelleil A."/>
            <person name="Abdulkadir J."/>
            <person name="Abebe A."/>
            <person name="Abera B."/>
            <person name="Abreu J."/>
            <person name="Acer S.C."/>
            <person name="Aftuck L."/>
            <person name="Alexander A."/>
            <person name="An P."/>
            <person name="Anderson E."/>
            <person name="Anderson S."/>
            <person name="Arachi H."/>
            <person name="Azer M."/>
            <person name="Bachantsang P."/>
            <person name="Barry A."/>
            <person name="Bayul T."/>
            <person name="Berlin A."/>
            <person name="Bessette D."/>
            <person name="Bloom T."/>
            <person name="Blye J."/>
            <person name="Boguslavskiy L."/>
            <person name="Bonnet C."/>
            <person name="Boukhgalter B."/>
            <person name="Bourzgui I."/>
            <person name="Brown A."/>
            <person name="Cahill P."/>
            <person name="Channer S."/>
            <person name="Cheshatsang Y."/>
            <person name="Chuda L."/>
            <person name="Citroen M."/>
            <person name="Collymore A."/>
            <person name="Cooke P."/>
            <person name="Costello M."/>
            <person name="D'Aco K."/>
            <person name="Daza R."/>
            <person name="De Haan G."/>
            <person name="DeGray S."/>
            <person name="DeMaso C."/>
            <person name="Dhargay N."/>
            <person name="Dooley K."/>
            <person name="Dooley E."/>
            <person name="Doricent M."/>
            <person name="Dorje P."/>
            <person name="Dorjee K."/>
            <person name="Dupes A."/>
            <person name="Elong R."/>
            <person name="Falk J."/>
            <person name="Farina A."/>
            <person name="Faro S."/>
            <person name="Ferguson D."/>
            <person name="Fisher S."/>
            <person name="Foley C.D."/>
            <person name="Franke A."/>
            <person name="Friedrich D."/>
            <person name="Gadbois L."/>
            <person name="Gearin G."/>
            <person name="Gearin C.R."/>
            <person name="Giannoukos G."/>
            <person name="Goode T."/>
            <person name="Graham J."/>
            <person name="Grandbois E."/>
            <person name="Grewal S."/>
            <person name="Gyaltsen K."/>
            <person name="Hafez N."/>
            <person name="Hagos B."/>
            <person name="Hall J."/>
            <person name="Henson C."/>
            <person name="Hollinger A."/>
            <person name="Honan T."/>
            <person name="Huard M.D."/>
            <person name="Hughes L."/>
            <person name="Hurhula B."/>
            <person name="Husby M.E."/>
            <person name="Kamat A."/>
            <person name="Kanga B."/>
            <person name="Kashin S."/>
            <person name="Khazanovich D."/>
            <person name="Kisner P."/>
            <person name="Lance K."/>
            <person name="Lara M."/>
            <person name="Lee W."/>
            <person name="Lennon N."/>
            <person name="Letendre F."/>
            <person name="LeVine R."/>
            <person name="Lipovsky A."/>
            <person name="Liu X."/>
            <person name="Liu J."/>
            <person name="Liu S."/>
            <person name="Lokyitsang T."/>
            <person name="Lokyitsang Y."/>
            <person name="Lubonja R."/>
            <person name="Lui A."/>
            <person name="MacDonald P."/>
            <person name="Magnisalis V."/>
            <person name="Maru K."/>
            <person name="Matthews C."/>
            <person name="McCusker W."/>
            <person name="McDonough S."/>
            <person name="Mehta T."/>
            <person name="Meldrim J."/>
            <person name="Meneus L."/>
            <person name="Mihai O."/>
            <person name="Mihalev A."/>
            <person name="Mihova T."/>
            <person name="Mittelman R."/>
            <person name="Mlenga V."/>
            <person name="Montmayeur A."/>
            <person name="Mulrain L."/>
            <person name="Navidi A."/>
            <person name="Naylor J."/>
            <person name="Negash T."/>
            <person name="Nguyen T."/>
            <person name="Nguyen N."/>
            <person name="Nicol R."/>
            <person name="Norbu C."/>
            <person name="Norbu N."/>
            <person name="Novod N."/>
            <person name="O'Neill B."/>
            <person name="Osman S."/>
            <person name="Markiewicz E."/>
            <person name="Oyono O.L."/>
            <person name="Patti C."/>
            <person name="Phunkhang P."/>
            <person name="Pierre F."/>
            <person name="Priest M."/>
            <person name="Raghuraman S."/>
            <person name="Rege F."/>
            <person name="Reyes R."/>
            <person name="Rise C."/>
            <person name="Rogov P."/>
            <person name="Ross K."/>
            <person name="Ryan E."/>
            <person name="Settipalli S."/>
            <person name="Shea T."/>
            <person name="Sherpa N."/>
            <person name="Shi L."/>
            <person name="Shih D."/>
            <person name="Sparrow T."/>
            <person name="Spaulding J."/>
            <person name="Stalker J."/>
            <person name="Stange-Thomann N."/>
            <person name="Stavropoulos S."/>
            <person name="Stone C."/>
            <person name="Strader C."/>
            <person name="Tesfaye S."/>
            <person name="Thomson T."/>
            <person name="Thoulutsang Y."/>
            <person name="Thoulutsang D."/>
            <person name="Topham K."/>
            <person name="Topping I."/>
            <person name="Tsamla T."/>
            <person name="Vassiliev H."/>
            <person name="Vo A."/>
            <person name="Wangchuk T."/>
            <person name="Wangdi T."/>
            <person name="Weiand M."/>
            <person name="Wilkinson J."/>
            <person name="Wilson A."/>
            <person name="Yadav S."/>
            <person name="Young G."/>
            <person name="Yu Q."/>
            <person name="Zembek L."/>
            <person name="Zhong D."/>
            <person name="Zimmer A."/>
            <person name="Zwirko Z."/>
            <person name="Jaffe D.B."/>
            <person name="Alvarez P."/>
            <person name="Brockman W."/>
            <person name="Butler J."/>
            <person name="Chin C."/>
            <person name="Gnerre S."/>
            <person name="Grabherr M."/>
            <person name="Kleber M."/>
            <person name="Mauceli E."/>
            <person name="MacCallum I."/>
        </authorList>
    </citation>
    <scope>NUCLEOTIDE SEQUENCE [LARGE SCALE GENOMIC DNA]</scope>
    <source>
        <strain evidence="7">Tai18E2 / Tucson 14021-0261.01</strain>
    </source>
</reference>
<feature type="compositionally biased region" description="Polar residues" evidence="3">
    <location>
        <begin position="468"/>
        <end position="480"/>
    </location>
</feature>
<dbReference type="SUPFAM" id="SSF55797">
    <property type="entry name" value="PR-1-like"/>
    <property type="match status" value="1"/>
</dbReference>